<dbReference type="OrthoDB" id="2817141at2759"/>
<protein>
    <submittedName>
        <fullName evidence="1">Uncharacterized protein</fullName>
    </submittedName>
</protein>
<keyword evidence="2" id="KW-1185">Reference proteome</keyword>
<dbReference type="EMBL" id="JACAZF010000011">
    <property type="protein sequence ID" value="KAF7292737.1"/>
    <property type="molecule type" value="Genomic_DNA"/>
</dbReference>
<gene>
    <name evidence="1" type="ORF">MIND_01172000</name>
</gene>
<dbReference type="RefSeq" id="XP_037215165.1">
    <property type="nucleotide sequence ID" value="XM_037368239.1"/>
</dbReference>
<dbReference type="GeneID" id="59350755"/>
<sequence>MFINNYAGDRRVSIPLDNARRWGLVEDQRVQIAQATTSDEQRFCLRFIFNAEKVAPKHDPTRNRRFIQALINDTAFHVKHLQTVEGLLVPRNYGMWKMHTGNWAGTVLFSLTQWCGTPWQSLVGTRLDTRANRLLIARTCEALHDLGVKINGVMGNAVDLCHIILDLDDPNLTEEMAEAGQARCYVVDFSRATQHKCKRSLPLVPLGNGAFKLLMQTLELNFGCRELKNLAYLLELMPIAGLQYAFEPPETPIKEAIKWHDDYFAAHPSYSNAAVLVAQRVTLFPNALPVYPSLEVSGVSKENVHEEITLFDRGRGFIHPADLIKHCSRDEYEYLLWGDKMEAKPVALNSEYPRQRLSESSDGIISDPDY</sequence>
<name>A0A8H6S6J9_9AGAR</name>
<proteinExistence type="predicted"/>
<accession>A0A8H6S6J9</accession>
<evidence type="ECO:0000313" key="2">
    <source>
        <dbReference type="Proteomes" id="UP000636479"/>
    </source>
</evidence>
<evidence type="ECO:0000313" key="1">
    <source>
        <dbReference type="EMBL" id="KAF7292737.1"/>
    </source>
</evidence>
<dbReference type="AlphaFoldDB" id="A0A8H6S6J9"/>
<organism evidence="1 2">
    <name type="scientific">Mycena indigotica</name>
    <dbReference type="NCBI Taxonomy" id="2126181"/>
    <lineage>
        <taxon>Eukaryota</taxon>
        <taxon>Fungi</taxon>
        <taxon>Dikarya</taxon>
        <taxon>Basidiomycota</taxon>
        <taxon>Agaricomycotina</taxon>
        <taxon>Agaricomycetes</taxon>
        <taxon>Agaricomycetidae</taxon>
        <taxon>Agaricales</taxon>
        <taxon>Marasmiineae</taxon>
        <taxon>Mycenaceae</taxon>
        <taxon>Mycena</taxon>
    </lineage>
</organism>
<reference evidence="1" key="1">
    <citation type="submission" date="2020-05" db="EMBL/GenBank/DDBJ databases">
        <title>Mycena genomes resolve the evolution of fungal bioluminescence.</title>
        <authorList>
            <person name="Tsai I.J."/>
        </authorList>
    </citation>
    <scope>NUCLEOTIDE SEQUENCE</scope>
    <source>
        <strain evidence="1">171206Taipei</strain>
    </source>
</reference>
<dbReference type="Proteomes" id="UP000636479">
    <property type="component" value="Unassembled WGS sequence"/>
</dbReference>
<comment type="caution">
    <text evidence="1">The sequence shown here is derived from an EMBL/GenBank/DDBJ whole genome shotgun (WGS) entry which is preliminary data.</text>
</comment>